<dbReference type="CDD" id="cd04301">
    <property type="entry name" value="NAT_SF"/>
    <property type="match status" value="1"/>
</dbReference>
<dbReference type="OrthoDB" id="9795206at2"/>
<dbReference type="InterPro" id="IPR016181">
    <property type="entry name" value="Acyl_CoA_acyltransferase"/>
</dbReference>
<evidence type="ECO:0000313" key="3">
    <source>
        <dbReference type="Proteomes" id="UP000006048"/>
    </source>
</evidence>
<dbReference type="InterPro" id="IPR000182">
    <property type="entry name" value="GNAT_dom"/>
</dbReference>
<organism evidence="2 3">
    <name type="scientific">Turneriella parva (strain ATCC BAA-1111 / DSM 21527 / NCTC 11395 / H)</name>
    <name type="common">Leptospira parva</name>
    <dbReference type="NCBI Taxonomy" id="869212"/>
    <lineage>
        <taxon>Bacteria</taxon>
        <taxon>Pseudomonadati</taxon>
        <taxon>Spirochaetota</taxon>
        <taxon>Spirochaetia</taxon>
        <taxon>Leptospirales</taxon>
        <taxon>Leptospiraceae</taxon>
        <taxon>Turneriella</taxon>
    </lineage>
</organism>
<dbReference type="PANTHER" id="PTHR42791">
    <property type="entry name" value="GNAT FAMILY ACETYLTRANSFERASE"/>
    <property type="match status" value="1"/>
</dbReference>
<dbReference type="Gene3D" id="3.40.630.30">
    <property type="match status" value="1"/>
</dbReference>
<dbReference type="PROSITE" id="PS51186">
    <property type="entry name" value="GNAT"/>
    <property type="match status" value="1"/>
</dbReference>
<dbReference type="Proteomes" id="UP000006048">
    <property type="component" value="Chromosome"/>
</dbReference>
<feature type="domain" description="N-acetyltransferase" evidence="1">
    <location>
        <begin position="53"/>
        <end position="206"/>
    </location>
</feature>
<proteinExistence type="predicted"/>
<dbReference type="GO" id="GO:0016747">
    <property type="term" value="F:acyltransferase activity, transferring groups other than amino-acyl groups"/>
    <property type="evidence" value="ECO:0007669"/>
    <property type="project" value="InterPro"/>
</dbReference>
<accession>I4B3A5</accession>
<protein>
    <submittedName>
        <fullName evidence="2">GCN5-related N-acetyltransferase</fullName>
    </submittedName>
</protein>
<dbReference type="KEGG" id="tpx:Turpa_1114"/>
<dbReference type="Pfam" id="PF00583">
    <property type="entry name" value="Acetyltransf_1"/>
    <property type="match status" value="1"/>
</dbReference>
<evidence type="ECO:0000259" key="1">
    <source>
        <dbReference type="PROSITE" id="PS51186"/>
    </source>
</evidence>
<keyword evidence="3" id="KW-1185">Reference proteome</keyword>
<dbReference type="InterPro" id="IPR052523">
    <property type="entry name" value="Trichothecene_AcTrans"/>
</dbReference>
<dbReference type="PANTHER" id="PTHR42791:SF1">
    <property type="entry name" value="N-ACETYLTRANSFERASE DOMAIN-CONTAINING PROTEIN"/>
    <property type="match status" value="1"/>
</dbReference>
<dbReference type="SUPFAM" id="SSF55729">
    <property type="entry name" value="Acyl-CoA N-acyltransferases (Nat)"/>
    <property type="match status" value="1"/>
</dbReference>
<dbReference type="EMBL" id="CP002959">
    <property type="protein sequence ID" value="AFM11762.1"/>
    <property type="molecule type" value="Genomic_DNA"/>
</dbReference>
<evidence type="ECO:0000313" key="2">
    <source>
        <dbReference type="EMBL" id="AFM11762.1"/>
    </source>
</evidence>
<sequence length="215" mass="24813">MAKAKPQIRSLEENARADAAKVMARAFAEDPIYHYLLPKERHYHRRLVWMMQFMLRICERQGVTHQIGSPLQGVAAWLKPGEKISFLDEIRAGVLTAPLHLGLTSAWRSNNIMAATRKNRTRLSSGKDYWYLWQFAVAPESRGKGFGRALLEPVLKEADETGTDCWLDNSNIVNLPIYEAFGFKSVEEYKILQGNTLKTIWHMRRSPQKSKKRKR</sequence>
<dbReference type="AlphaFoldDB" id="I4B3A5"/>
<dbReference type="RefSeq" id="WP_014802279.1">
    <property type="nucleotide sequence ID" value="NC_018020.1"/>
</dbReference>
<dbReference type="STRING" id="869212.Turpa_1114"/>
<gene>
    <name evidence="2" type="ordered locus">Turpa_1114</name>
</gene>
<dbReference type="HOGENOM" id="CLU_060131_7_1_12"/>
<reference evidence="2 3" key="1">
    <citation type="submission" date="2012-06" db="EMBL/GenBank/DDBJ databases">
        <title>The complete chromosome of genome of Turneriella parva DSM 21527.</title>
        <authorList>
            <consortium name="US DOE Joint Genome Institute (JGI-PGF)"/>
            <person name="Lucas S."/>
            <person name="Han J."/>
            <person name="Lapidus A."/>
            <person name="Bruce D."/>
            <person name="Goodwin L."/>
            <person name="Pitluck S."/>
            <person name="Peters L."/>
            <person name="Kyrpides N."/>
            <person name="Mavromatis K."/>
            <person name="Ivanova N."/>
            <person name="Mikhailova N."/>
            <person name="Chertkov O."/>
            <person name="Detter J.C."/>
            <person name="Tapia R."/>
            <person name="Han C."/>
            <person name="Land M."/>
            <person name="Hauser L."/>
            <person name="Markowitz V."/>
            <person name="Cheng J.-F."/>
            <person name="Hugenholtz P."/>
            <person name="Woyke T."/>
            <person name="Wu D."/>
            <person name="Gronow S."/>
            <person name="Wellnitz S."/>
            <person name="Brambilla E."/>
            <person name="Klenk H.-P."/>
            <person name="Eisen J.A."/>
        </authorList>
    </citation>
    <scope>NUCLEOTIDE SEQUENCE [LARGE SCALE GENOMIC DNA]</scope>
    <source>
        <strain evidence="3">ATCC BAA-1111 / DSM 21527 / NCTC 11395 / H</strain>
    </source>
</reference>
<name>I4B3A5_TURPD</name>